<dbReference type="GeneID" id="104953951"/>
<name>A0A6I9NWU1_9TELE</name>
<dbReference type="AlphaFoldDB" id="A0A6I9NWU1"/>
<evidence type="ECO:0000256" key="7">
    <source>
        <dbReference type="ARBA" id="ARBA00023211"/>
    </source>
</evidence>
<keyword evidence="5" id="KW-0479">Metal-binding</keyword>
<evidence type="ECO:0000256" key="1">
    <source>
        <dbReference type="ARBA" id="ARBA00001936"/>
    </source>
</evidence>
<dbReference type="Gene3D" id="3.90.550.10">
    <property type="entry name" value="Spore Coat Polysaccharide Biosynthesis Protein SpsA, Chain A"/>
    <property type="match status" value="1"/>
</dbReference>
<dbReference type="GO" id="GO:0005794">
    <property type="term" value="C:Golgi apparatus"/>
    <property type="evidence" value="ECO:0007669"/>
    <property type="project" value="TreeGrafter"/>
</dbReference>
<evidence type="ECO:0000313" key="9">
    <source>
        <dbReference type="Proteomes" id="UP000504611"/>
    </source>
</evidence>
<dbReference type="PANTHER" id="PTHR11675:SF68">
    <property type="entry name" value="N-ACETYLGALACTOSAMINYLTRANSFERASE 7"/>
    <property type="match status" value="1"/>
</dbReference>
<keyword evidence="4" id="KW-0808">Transferase</keyword>
<keyword evidence="9" id="KW-1185">Reference proteome</keyword>
<organism evidence="9 10">
    <name type="scientific">Notothenia coriiceps</name>
    <name type="common">black rockcod</name>
    <dbReference type="NCBI Taxonomy" id="8208"/>
    <lineage>
        <taxon>Eukaryota</taxon>
        <taxon>Metazoa</taxon>
        <taxon>Chordata</taxon>
        <taxon>Craniata</taxon>
        <taxon>Vertebrata</taxon>
        <taxon>Euteleostomi</taxon>
        <taxon>Actinopterygii</taxon>
        <taxon>Neopterygii</taxon>
        <taxon>Teleostei</taxon>
        <taxon>Neoteleostei</taxon>
        <taxon>Acanthomorphata</taxon>
        <taxon>Eupercaria</taxon>
        <taxon>Perciformes</taxon>
        <taxon>Notothenioidei</taxon>
        <taxon>Nototheniidae</taxon>
        <taxon>Notothenia</taxon>
    </lineage>
</organism>
<dbReference type="GO" id="GO:0006493">
    <property type="term" value="P:protein O-linked glycosylation"/>
    <property type="evidence" value="ECO:0007669"/>
    <property type="project" value="TreeGrafter"/>
</dbReference>
<dbReference type="SUPFAM" id="SSF53448">
    <property type="entry name" value="Nucleotide-diphospho-sugar transferases"/>
    <property type="match status" value="1"/>
</dbReference>
<keyword evidence="7" id="KW-0464">Manganese</keyword>
<comment type="pathway">
    <text evidence="2">Protein modification; protein glycosylation.</text>
</comment>
<comment type="cofactor">
    <cofactor evidence="1">
        <name>Mn(2+)</name>
        <dbReference type="ChEBI" id="CHEBI:29035"/>
    </cofactor>
</comment>
<evidence type="ECO:0000256" key="3">
    <source>
        <dbReference type="ARBA" id="ARBA00022676"/>
    </source>
</evidence>
<dbReference type="GO" id="GO:0004653">
    <property type="term" value="F:polypeptide N-acetylgalactosaminyltransferase activity"/>
    <property type="evidence" value="ECO:0007669"/>
    <property type="project" value="TreeGrafter"/>
</dbReference>
<evidence type="ECO:0000256" key="2">
    <source>
        <dbReference type="ARBA" id="ARBA00004922"/>
    </source>
</evidence>
<evidence type="ECO:0000313" key="10">
    <source>
        <dbReference type="RefSeq" id="XP_010779298.1"/>
    </source>
</evidence>
<dbReference type="OrthoDB" id="8774411at2759"/>
<gene>
    <name evidence="10" type="primary">LOC104953951</name>
</gene>
<evidence type="ECO:0000256" key="6">
    <source>
        <dbReference type="ARBA" id="ARBA00023157"/>
    </source>
</evidence>
<dbReference type="GO" id="GO:0046872">
    <property type="term" value="F:metal ion binding"/>
    <property type="evidence" value="ECO:0007669"/>
    <property type="project" value="UniProtKB-KW"/>
</dbReference>
<evidence type="ECO:0000256" key="5">
    <source>
        <dbReference type="ARBA" id="ARBA00022723"/>
    </source>
</evidence>
<dbReference type="Pfam" id="PF02709">
    <property type="entry name" value="Glyco_transf_7C"/>
    <property type="match status" value="1"/>
</dbReference>
<dbReference type="PANTHER" id="PTHR11675">
    <property type="entry name" value="N-ACETYLGALACTOSAMINYLTRANSFERASE"/>
    <property type="match status" value="1"/>
</dbReference>
<dbReference type="InterPro" id="IPR029044">
    <property type="entry name" value="Nucleotide-diphossugar_trans"/>
</dbReference>
<feature type="domain" description="Galactosyltransferase C-terminal" evidence="8">
    <location>
        <begin position="2"/>
        <end position="57"/>
    </location>
</feature>
<accession>A0A6I9NWU1</accession>
<dbReference type="InterPro" id="IPR027791">
    <property type="entry name" value="Galactosyl_T_C"/>
</dbReference>
<evidence type="ECO:0000259" key="8">
    <source>
        <dbReference type="Pfam" id="PF02709"/>
    </source>
</evidence>
<proteinExistence type="predicted"/>
<keyword evidence="3" id="KW-0328">Glycosyltransferase</keyword>
<reference evidence="10" key="1">
    <citation type="submission" date="2025-08" db="UniProtKB">
        <authorList>
            <consortium name="RefSeq"/>
        </authorList>
    </citation>
    <scope>IDENTIFICATION</scope>
    <source>
        <tissue evidence="10">Muscle</tissue>
    </source>
</reference>
<dbReference type="RefSeq" id="XP_010779298.1">
    <property type="nucleotide sequence ID" value="XM_010780996.1"/>
</dbReference>
<sequence>MAGGLFAIERDFFFELGLYDPGLQIWGGENFEISYKIWQCGGKLLFVPCSRVGHIYRLPGWQGNPPPAHVGSSPTLKVEWLTL</sequence>
<keyword evidence="6" id="KW-1015">Disulfide bond</keyword>
<evidence type="ECO:0000256" key="4">
    <source>
        <dbReference type="ARBA" id="ARBA00022679"/>
    </source>
</evidence>
<dbReference type="KEGG" id="ncc:104953951"/>
<protein>
    <submittedName>
        <fullName evidence="10">N-acetylgalactosaminyltransferase 7-like</fullName>
    </submittedName>
</protein>
<dbReference type="Proteomes" id="UP000504611">
    <property type="component" value="Unplaced"/>
</dbReference>